<name>W5Y755_9CORY</name>
<dbReference type="SUPFAM" id="SSF46689">
    <property type="entry name" value="Homeodomain-like"/>
    <property type="match status" value="1"/>
</dbReference>
<dbReference type="Pfam" id="PF00440">
    <property type="entry name" value="TetR_N"/>
    <property type="match status" value="1"/>
</dbReference>
<dbReference type="PROSITE" id="PS50977">
    <property type="entry name" value="HTH_TETR_2"/>
    <property type="match status" value="1"/>
</dbReference>
<dbReference type="AlphaFoldDB" id="W5Y755"/>
<proteinExistence type="predicted"/>
<feature type="DNA-binding region" description="H-T-H motif" evidence="2">
    <location>
        <begin position="33"/>
        <end position="52"/>
    </location>
</feature>
<dbReference type="PATRIC" id="fig|1224164.3.peg.938"/>
<dbReference type="EMBL" id="CP004353">
    <property type="protein sequence ID" value="AHI22333.1"/>
    <property type="molecule type" value="Genomic_DNA"/>
</dbReference>
<dbReference type="RefSeq" id="WP_025252370.1">
    <property type="nucleotide sequence ID" value="NZ_CP004353.1"/>
</dbReference>
<dbReference type="InterPro" id="IPR001647">
    <property type="entry name" value="HTH_TetR"/>
</dbReference>
<sequence length="227" mass="25253">MAGLREQKKAQTRAAIARAAASVARYEGPEKQSIAEICAQAGVSQRTFHNYFSSREEAILEFAAYAVRQLMESVERSEGQKVFEVVEQVAISGLRRNDDDLLSFYSLGVLSDQVGFLPVGLNNHIEPHNQREAFAIIAEFFPNVDYFDLAAQIIAAASVAQFAVSHYFTFWPDADAEFGVNILRRAFDQFRDEPLAEPVELPEEVREDFLSMACAPGFGVTPRPSNP</sequence>
<gene>
    <name evidence="4" type="ORF">B843_04720</name>
</gene>
<organism evidence="4 5">
    <name type="scientific">Corynebacterium vitaeruminis DSM 20294</name>
    <dbReference type="NCBI Taxonomy" id="1224164"/>
    <lineage>
        <taxon>Bacteria</taxon>
        <taxon>Bacillati</taxon>
        <taxon>Actinomycetota</taxon>
        <taxon>Actinomycetes</taxon>
        <taxon>Mycobacteriales</taxon>
        <taxon>Corynebacteriaceae</taxon>
        <taxon>Corynebacterium</taxon>
    </lineage>
</organism>
<dbReference type="Gene3D" id="1.10.357.10">
    <property type="entry name" value="Tetracycline Repressor, domain 2"/>
    <property type="match status" value="1"/>
</dbReference>
<dbReference type="InterPro" id="IPR009057">
    <property type="entry name" value="Homeodomain-like_sf"/>
</dbReference>
<accession>W5Y755</accession>
<evidence type="ECO:0000313" key="4">
    <source>
        <dbReference type="EMBL" id="AHI22333.1"/>
    </source>
</evidence>
<dbReference type="GO" id="GO:0003677">
    <property type="term" value="F:DNA binding"/>
    <property type="evidence" value="ECO:0007669"/>
    <property type="project" value="UniProtKB-UniRule"/>
</dbReference>
<keyword evidence="5" id="KW-1185">Reference proteome</keyword>
<dbReference type="eggNOG" id="COG1309">
    <property type="taxonomic scope" value="Bacteria"/>
</dbReference>
<evidence type="ECO:0000256" key="1">
    <source>
        <dbReference type="ARBA" id="ARBA00023125"/>
    </source>
</evidence>
<evidence type="ECO:0000259" key="3">
    <source>
        <dbReference type="PROSITE" id="PS50977"/>
    </source>
</evidence>
<dbReference type="KEGG" id="cvt:B843_04720"/>
<evidence type="ECO:0000313" key="5">
    <source>
        <dbReference type="Proteomes" id="UP000019222"/>
    </source>
</evidence>
<feature type="domain" description="HTH tetR-type" evidence="3">
    <location>
        <begin position="10"/>
        <end position="70"/>
    </location>
</feature>
<dbReference type="STRING" id="1224164.B843_04720"/>
<evidence type="ECO:0000256" key="2">
    <source>
        <dbReference type="PROSITE-ProRule" id="PRU00335"/>
    </source>
</evidence>
<protein>
    <recommendedName>
        <fullName evidence="3">HTH tetR-type domain-containing protein</fullName>
    </recommendedName>
</protein>
<dbReference type="Proteomes" id="UP000019222">
    <property type="component" value="Chromosome"/>
</dbReference>
<keyword evidence="1 2" id="KW-0238">DNA-binding</keyword>
<dbReference type="HOGENOM" id="CLU_069356_2_3_11"/>
<reference evidence="4 5" key="1">
    <citation type="submission" date="2013-02" db="EMBL/GenBank/DDBJ databases">
        <title>The complete genome sequence of Corynebacterium vitaeruminis DSM 20294.</title>
        <authorList>
            <person name="Ruckert C."/>
            <person name="Albersmeier A."/>
            <person name="Kalinowski J."/>
        </authorList>
    </citation>
    <scope>NUCLEOTIDE SEQUENCE [LARGE SCALE GENOMIC DNA]</scope>
    <source>
        <strain evidence="5">ATCC 10234</strain>
    </source>
</reference>